<gene>
    <name evidence="1" type="ORF">DSM107003_00800</name>
</gene>
<accession>A0A3S1CWJ6</accession>
<dbReference type="Proteomes" id="UP000276103">
    <property type="component" value="Unassembled WGS sequence"/>
</dbReference>
<organism evidence="1 2">
    <name type="scientific">Trichormus variabilis SAG 1403-4b</name>
    <dbReference type="NCBI Taxonomy" id="447716"/>
    <lineage>
        <taxon>Bacteria</taxon>
        <taxon>Bacillati</taxon>
        <taxon>Cyanobacteriota</taxon>
        <taxon>Cyanophyceae</taxon>
        <taxon>Nostocales</taxon>
        <taxon>Nostocaceae</taxon>
        <taxon>Trichormus</taxon>
    </lineage>
</organism>
<sequence length="66" mass="7947">MFPTVLDLLNISVFIFSESIKLIIFDVSKFTFIKNQSYFGVILRLFIRSWRDYIEKIKFNITSFNE</sequence>
<dbReference type="EMBL" id="RSCM01000001">
    <property type="protein sequence ID" value="RUS99496.1"/>
    <property type="molecule type" value="Genomic_DNA"/>
</dbReference>
<evidence type="ECO:0000313" key="2">
    <source>
        <dbReference type="Proteomes" id="UP000276103"/>
    </source>
</evidence>
<dbReference type="AlphaFoldDB" id="A0A3S1CWJ6"/>
<keyword evidence="2" id="KW-1185">Reference proteome</keyword>
<evidence type="ECO:0000313" key="1">
    <source>
        <dbReference type="EMBL" id="RUS99496.1"/>
    </source>
</evidence>
<comment type="caution">
    <text evidence="1">The sequence shown here is derived from an EMBL/GenBank/DDBJ whole genome shotgun (WGS) entry which is preliminary data.</text>
</comment>
<name>A0A3S1CWJ6_ANAVA</name>
<protein>
    <submittedName>
        <fullName evidence="1">Uncharacterized protein</fullName>
    </submittedName>
</protein>
<proteinExistence type="predicted"/>
<reference evidence="1 2" key="1">
    <citation type="journal article" date="2019" name="Genome Biol. Evol.">
        <title>Day and night: Metabolic profiles and evolutionary relationships of six axenic non-marine cyanobacteria.</title>
        <authorList>
            <person name="Will S.E."/>
            <person name="Henke P."/>
            <person name="Boedeker C."/>
            <person name="Huang S."/>
            <person name="Brinkmann H."/>
            <person name="Rohde M."/>
            <person name="Jarek M."/>
            <person name="Friedl T."/>
            <person name="Seufert S."/>
            <person name="Schumacher M."/>
            <person name="Overmann J."/>
            <person name="Neumann-Schaal M."/>
            <person name="Petersen J."/>
        </authorList>
    </citation>
    <scope>NUCLEOTIDE SEQUENCE [LARGE SCALE GENOMIC DNA]</scope>
    <source>
        <strain evidence="1 2">SAG 1403-4b</strain>
    </source>
</reference>